<sequence>MSKQNRPRYLVSTDSIGFLGNPGQFLYLWQEYFDNKTLDGVEAIAFKPLWRLIKLVMILRNNDIPVLEFHGKTGGENQLNFSGKIIMTLVNLGICNVKILLKKFPEIEFLSHAPYFEKNFTKQIIFHQRPKKIWIENHLSGKRGIEDAIKQIIIYRENNINSSGMLDIYHYVANSITTLETNWSIIVEELKMYILLKDKNGRQLFNGIHFPIGSRLDDSLPIDSMTDEMLELFAQKIIPYAKRVVFENQQFFPGLFFSSNKMLEKQKERNKKLIERFKKTGIIKL</sequence>
<protein>
    <submittedName>
        <fullName evidence="1">Uncharacterized protein</fullName>
    </submittedName>
</protein>
<accession>A0A2M6YTP0</accession>
<evidence type="ECO:0000313" key="2">
    <source>
        <dbReference type="Proteomes" id="UP000230184"/>
    </source>
</evidence>
<reference evidence="2" key="1">
    <citation type="submission" date="2017-09" db="EMBL/GenBank/DDBJ databases">
        <title>Depth-based differentiation of microbial function through sediment-hosted aquifers and enrichment of novel symbionts in the deep terrestrial subsurface.</title>
        <authorList>
            <person name="Probst A.J."/>
            <person name="Ladd B."/>
            <person name="Jarett J.K."/>
            <person name="Geller-Mcgrath D.E."/>
            <person name="Sieber C.M.K."/>
            <person name="Emerson J.B."/>
            <person name="Anantharaman K."/>
            <person name="Thomas B.C."/>
            <person name="Malmstrom R."/>
            <person name="Stieglmeier M."/>
            <person name="Klingl A."/>
            <person name="Woyke T."/>
            <person name="Ryan C.M."/>
            <person name="Banfield J.F."/>
        </authorList>
    </citation>
    <scope>NUCLEOTIDE SEQUENCE [LARGE SCALE GENOMIC DNA]</scope>
</reference>
<organism evidence="1 2">
    <name type="scientific">Candidatus Roizmanbacteria bacterium CG07_land_8_20_14_0_80_34_15</name>
    <dbReference type="NCBI Taxonomy" id="1974849"/>
    <lineage>
        <taxon>Bacteria</taxon>
        <taxon>Candidatus Roizmaniibacteriota</taxon>
    </lineage>
</organism>
<dbReference type="AlphaFoldDB" id="A0A2M6YTP0"/>
<dbReference type="EMBL" id="PEWY01000122">
    <property type="protein sequence ID" value="PIU36782.1"/>
    <property type="molecule type" value="Genomic_DNA"/>
</dbReference>
<evidence type="ECO:0000313" key="1">
    <source>
        <dbReference type="EMBL" id="PIU36782.1"/>
    </source>
</evidence>
<comment type="caution">
    <text evidence="1">The sequence shown here is derived from an EMBL/GenBank/DDBJ whole genome shotgun (WGS) entry which is preliminary data.</text>
</comment>
<name>A0A2M6YTP0_9BACT</name>
<dbReference type="Proteomes" id="UP000230184">
    <property type="component" value="Unassembled WGS sequence"/>
</dbReference>
<gene>
    <name evidence="1" type="ORF">COT02_04205</name>
</gene>
<proteinExistence type="predicted"/>